<keyword evidence="3" id="KW-1185">Reference proteome</keyword>
<organism evidence="2 3">
    <name type="scientific">Linderina pennispora</name>
    <dbReference type="NCBI Taxonomy" id="61395"/>
    <lineage>
        <taxon>Eukaryota</taxon>
        <taxon>Fungi</taxon>
        <taxon>Fungi incertae sedis</taxon>
        <taxon>Zoopagomycota</taxon>
        <taxon>Kickxellomycotina</taxon>
        <taxon>Kickxellomycetes</taxon>
        <taxon>Kickxellales</taxon>
        <taxon>Kickxellaceae</taxon>
        <taxon>Linderina</taxon>
    </lineage>
</organism>
<dbReference type="AlphaFoldDB" id="A0A1Y1W0S1"/>
<feature type="region of interest" description="Disordered" evidence="1">
    <location>
        <begin position="1"/>
        <end position="119"/>
    </location>
</feature>
<feature type="compositionally biased region" description="Acidic residues" evidence="1">
    <location>
        <begin position="46"/>
        <end position="56"/>
    </location>
</feature>
<dbReference type="EMBL" id="MCFD01000014">
    <property type="protein sequence ID" value="ORX66905.1"/>
    <property type="molecule type" value="Genomic_DNA"/>
</dbReference>
<dbReference type="Proteomes" id="UP000193922">
    <property type="component" value="Unassembled WGS sequence"/>
</dbReference>
<evidence type="ECO:0000313" key="2">
    <source>
        <dbReference type="EMBL" id="ORX66905.1"/>
    </source>
</evidence>
<proteinExistence type="predicted"/>
<sequence>MLMRAMDTGGASNAEDNDLPATSINPTPDRGHSGNTPGPQTANPETDSDDDDDDGDEKPSLSTDAGKRAKAGRRIDMSLEDQSLDSTVQGMSDDDESSIDEAERLTSADKSSLDDVIHT</sequence>
<evidence type="ECO:0000256" key="1">
    <source>
        <dbReference type="SAM" id="MobiDB-lite"/>
    </source>
</evidence>
<feature type="compositionally biased region" description="Polar residues" evidence="1">
    <location>
        <begin position="33"/>
        <end position="45"/>
    </location>
</feature>
<accession>A0A1Y1W0S1</accession>
<feature type="compositionally biased region" description="Basic and acidic residues" evidence="1">
    <location>
        <begin position="101"/>
        <end position="119"/>
    </location>
</feature>
<protein>
    <submittedName>
        <fullName evidence="2">Uncharacterized protein</fullName>
    </submittedName>
</protein>
<comment type="caution">
    <text evidence="2">The sequence shown here is derived from an EMBL/GenBank/DDBJ whole genome shotgun (WGS) entry which is preliminary data.</text>
</comment>
<name>A0A1Y1W0S1_9FUNG</name>
<evidence type="ECO:0000313" key="3">
    <source>
        <dbReference type="Proteomes" id="UP000193922"/>
    </source>
</evidence>
<dbReference type="GeneID" id="63807266"/>
<dbReference type="RefSeq" id="XP_040740864.1">
    <property type="nucleotide sequence ID" value="XM_040890618.1"/>
</dbReference>
<gene>
    <name evidence="2" type="ORF">DL89DRAFT_295255</name>
</gene>
<reference evidence="2 3" key="1">
    <citation type="submission" date="2016-07" db="EMBL/GenBank/DDBJ databases">
        <title>Pervasive Adenine N6-methylation of Active Genes in Fungi.</title>
        <authorList>
            <consortium name="DOE Joint Genome Institute"/>
            <person name="Mondo S.J."/>
            <person name="Dannebaum R.O."/>
            <person name="Kuo R.C."/>
            <person name="Labutti K."/>
            <person name="Haridas S."/>
            <person name="Kuo A."/>
            <person name="Salamov A."/>
            <person name="Ahrendt S.R."/>
            <person name="Lipzen A."/>
            <person name="Sullivan W."/>
            <person name="Andreopoulos W.B."/>
            <person name="Clum A."/>
            <person name="Lindquist E."/>
            <person name="Daum C."/>
            <person name="Ramamoorthy G.K."/>
            <person name="Gryganskyi A."/>
            <person name="Culley D."/>
            <person name="Magnuson J.K."/>
            <person name="James T.Y."/>
            <person name="O'Malley M.A."/>
            <person name="Stajich J.E."/>
            <person name="Spatafora J.W."/>
            <person name="Visel A."/>
            <person name="Grigoriev I.V."/>
        </authorList>
    </citation>
    <scope>NUCLEOTIDE SEQUENCE [LARGE SCALE GENOMIC DNA]</scope>
    <source>
        <strain evidence="2 3">ATCC 12442</strain>
    </source>
</reference>
<dbReference type="STRING" id="61395.A0A1Y1W0S1"/>